<dbReference type="AlphaFoldDB" id="A0A235CJV7"/>
<protein>
    <submittedName>
        <fullName evidence="1">Uncharacterized protein</fullName>
    </submittedName>
</protein>
<dbReference type="EMBL" id="SODO01000005">
    <property type="protein sequence ID" value="TDW59454.1"/>
    <property type="molecule type" value="Genomic_DNA"/>
</dbReference>
<evidence type="ECO:0000313" key="3">
    <source>
        <dbReference type="Proteomes" id="UP000243640"/>
    </source>
</evidence>
<comment type="caution">
    <text evidence="1">The sequence shown here is derived from an EMBL/GenBank/DDBJ whole genome shotgun (WGS) entry which is preliminary data.</text>
</comment>
<name>A0A235CJV7_9GAMM</name>
<evidence type="ECO:0000313" key="4">
    <source>
        <dbReference type="Proteomes" id="UP000295058"/>
    </source>
</evidence>
<gene>
    <name evidence="1" type="ORF">B6S09_08785</name>
    <name evidence="2" type="ORF">LY04_01705</name>
</gene>
<keyword evidence="4" id="KW-1185">Reference proteome</keyword>
<dbReference type="RefSeq" id="WP_094278125.1">
    <property type="nucleotide sequence ID" value="NZ_NQJF01000006.1"/>
</dbReference>
<dbReference type="Proteomes" id="UP000295058">
    <property type="component" value="Unassembled WGS sequence"/>
</dbReference>
<reference evidence="1 3" key="1">
    <citation type="submission" date="2017-08" db="EMBL/GenBank/DDBJ databases">
        <title>Draft Genome Sequence of the Marine Bacterium Oceanimonas baumannii ATCC 700832.</title>
        <authorList>
            <person name="Mcclelland W.D."/>
            <person name="Brennan M.A."/>
            <person name="Trachtenberg A.M."/>
            <person name="Maclea K.S."/>
        </authorList>
    </citation>
    <scope>NUCLEOTIDE SEQUENCE [LARGE SCALE GENOMIC DNA]</scope>
    <source>
        <strain evidence="1 3">ATCC 700832</strain>
    </source>
</reference>
<proteinExistence type="predicted"/>
<dbReference type="InterPro" id="IPR042081">
    <property type="entry name" value="RNA_2'-PTrans_C"/>
</dbReference>
<dbReference type="Gene3D" id="3.20.170.30">
    <property type="match status" value="1"/>
</dbReference>
<evidence type="ECO:0000313" key="2">
    <source>
        <dbReference type="EMBL" id="TDW59454.1"/>
    </source>
</evidence>
<dbReference type="Proteomes" id="UP000243640">
    <property type="component" value="Unassembled WGS sequence"/>
</dbReference>
<organism evidence="1 3">
    <name type="scientific">Oceanimonas baumannii</name>
    <dbReference type="NCBI Taxonomy" id="129578"/>
    <lineage>
        <taxon>Bacteria</taxon>
        <taxon>Pseudomonadati</taxon>
        <taxon>Pseudomonadota</taxon>
        <taxon>Gammaproteobacteria</taxon>
        <taxon>Aeromonadales</taxon>
        <taxon>Aeromonadaceae</taxon>
        <taxon>Oceanimonas</taxon>
    </lineage>
</organism>
<evidence type="ECO:0000313" key="1">
    <source>
        <dbReference type="EMBL" id="OYD24709.1"/>
    </source>
</evidence>
<dbReference type="EMBL" id="NQJF01000006">
    <property type="protein sequence ID" value="OYD24709.1"/>
    <property type="molecule type" value="Genomic_DNA"/>
</dbReference>
<accession>A0A235CJV7</accession>
<reference evidence="2 4" key="2">
    <citation type="submission" date="2019-03" db="EMBL/GenBank/DDBJ databases">
        <title>Genomic Encyclopedia of Archaeal and Bacterial Type Strains, Phase II (KMG-II): from individual species to whole genera.</title>
        <authorList>
            <person name="Goeker M."/>
        </authorList>
    </citation>
    <scope>NUCLEOTIDE SEQUENCE [LARGE SCALE GENOMIC DNA]</scope>
    <source>
        <strain evidence="2 4">DSM 15594</strain>
    </source>
</reference>
<sequence>MKMYHSTSVENYQSIISDGFLSAPVYLTPSKKIAEEYGANNSPEFVIIEVNVDEAGFCADAEFVKGQMEADQAIEESLSNGSVFIDEDVSVAGHIASHYEDYEEVGL</sequence>